<feature type="transmembrane region" description="Helical" evidence="1">
    <location>
        <begin position="176"/>
        <end position="196"/>
    </location>
</feature>
<proteinExistence type="predicted"/>
<feature type="transmembrane region" description="Helical" evidence="1">
    <location>
        <begin position="12"/>
        <end position="33"/>
    </location>
</feature>
<feature type="transmembrane region" description="Helical" evidence="1">
    <location>
        <begin position="120"/>
        <end position="139"/>
    </location>
</feature>
<keyword evidence="3" id="KW-0482">Metalloprotease</keyword>
<dbReference type="Pfam" id="PF02517">
    <property type="entry name" value="Rce1-like"/>
    <property type="match status" value="1"/>
</dbReference>
<dbReference type="GO" id="GO:0080120">
    <property type="term" value="P:CAAX-box protein maturation"/>
    <property type="evidence" value="ECO:0007669"/>
    <property type="project" value="UniProtKB-ARBA"/>
</dbReference>
<gene>
    <name evidence="3" type="ORF">CT690_06180</name>
</gene>
<keyword evidence="1" id="KW-1133">Transmembrane helix</keyword>
<dbReference type="PANTHER" id="PTHR36435">
    <property type="entry name" value="SLR1288 PROTEIN"/>
    <property type="match status" value="1"/>
</dbReference>
<dbReference type="AlphaFoldDB" id="A0A318P3R0"/>
<accession>A0A318P3R0</accession>
<organism evidence="3 4">
    <name type="scientific">Serratia plymuthica</name>
    <dbReference type="NCBI Taxonomy" id="82996"/>
    <lineage>
        <taxon>Bacteria</taxon>
        <taxon>Pseudomonadati</taxon>
        <taxon>Pseudomonadota</taxon>
        <taxon>Gammaproteobacteria</taxon>
        <taxon>Enterobacterales</taxon>
        <taxon>Yersiniaceae</taxon>
        <taxon>Serratia</taxon>
    </lineage>
</organism>
<dbReference type="Proteomes" id="UP000248196">
    <property type="component" value="Unassembled WGS sequence"/>
</dbReference>
<keyword evidence="3" id="KW-0645">Protease</keyword>
<dbReference type="GO" id="GO:0006508">
    <property type="term" value="P:proteolysis"/>
    <property type="evidence" value="ECO:0007669"/>
    <property type="project" value="UniProtKB-KW"/>
</dbReference>
<evidence type="ECO:0000256" key="1">
    <source>
        <dbReference type="SAM" id="Phobius"/>
    </source>
</evidence>
<dbReference type="GO" id="GO:0004175">
    <property type="term" value="F:endopeptidase activity"/>
    <property type="evidence" value="ECO:0007669"/>
    <property type="project" value="UniProtKB-ARBA"/>
</dbReference>
<keyword evidence="3" id="KW-0378">Hydrolase</keyword>
<dbReference type="GO" id="GO:0008237">
    <property type="term" value="F:metallopeptidase activity"/>
    <property type="evidence" value="ECO:0007669"/>
    <property type="project" value="UniProtKB-KW"/>
</dbReference>
<evidence type="ECO:0000313" key="4">
    <source>
        <dbReference type="Proteomes" id="UP000248196"/>
    </source>
</evidence>
<dbReference type="InterPro" id="IPR052710">
    <property type="entry name" value="CAAX_protease"/>
</dbReference>
<feature type="transmembrane region" description="Helical" evidence="1">
    <location>
        <begin position="45"/>
        <end position="65"/>
    </location>
</feature>
<feature type="transmembrane region" description="Helical" evidence="1">
    <location>
        <begin position="77"/>
        <end position="100"/>
    </location>
</feature>
<sequence>MIMNKGSKKISTMAFACFSMFLLLVAITFYPLIIPDKVALLESGLLLPILYLIEFSIITPLYIIFFRKHYEMGFGNFSFRQFLVFIFLILLTQLAGAYILDIRKAENWMMEQDSVKGGLFFLNFIMLMFIVPIYEELVFRGCLLSALLTFFRGNIYIASLVTSVLFAMLHTQYTDIRTLIILFIVSIILIVARIISKGVMTPVFLHMTMNGCVMGLGYFFM</sequence>
<comment type="caution">
    <text evidence="3">The sequence shown here is derived from an EMBL/GenBank/DDBJ whole genome shotgun (WGS) entry which is preliminary data.</text>
</comment>
<evidence type="ECO:0000259" key="2">
    <source>
        <dbReference type="Pfam" id="PF02517"/>
    </source>
</evidence>
<feature type="transmembrane region" description="Helical" evidence="1">
    <location>
        <begin position="203"/>
        <end position="220"/>
    </location>
</feature>
<dbReference type="InterPro" id="IPR003675">
    <property type="entry name" value="Rce1/LyrA-like_dom"/>
</dbReference>
<keyword evidence="1" id="KW-0472">Membrane</keyword>
<dbReference type="PANTHER" id="PTHR36435:SF1">
    <property type="entry name" value="CAAX AMINO TERMINAL PROTEASE FAMILY PROTEIN"/>
    <property type="match status" value="1"/>
</dbReference>
<evidence type="ECO:0000313" key="3">
    <source>
        <dbReference type="EMBL" id="PYD40861.1"/>
    </source>
</evidence>
<name>A0A318P3R0_SERPL</name>
<feature type="transmembrane region" description="Helical" evidence="1">
    <location>
        <begin position="151"/>
        <end position="170"/>
    </location>
</feature>
<keyword evidence="1" id="KW-0812">Transmembrane</keyword>
<protein>
    <submittedName>
        <fullName evidence="3">CPBP family intramembrane metalloprotease</fullName>
    </submittedName>
</protein>
<reference evidence="3 4" key="1">
    <citation type="submission" date="2017-11" db="EMBL/GenBank/DDBJ databases">
        <title>Genome sequence of the oocydin A producing rhizobacterium Serratia plymuthica 4Rx5.</title>
        <authorList>
            <person name="Matilla M.A."/>
            <person name="Udaondo Z."/>
            <person name="Salmond G.P.C."/>
        </authorList>
    </citation>
    <scope>NUCLEOTIDE SEQUENCE [LARGE SCALE GENOMIC DNA]</scope>
    <source>
        <strain evidence="3 4">4Rx5</strain>
    </source>
</reference>
<feature type="domain" description="CAAX prenyl protease 2/Lysostaphin resistance protein A-like" evidence="2">
    <location>
        <begin position="120"/>
        <end position="211"/>
    </location>
</feature>
<dbReference type="EMBL" id="PESE01000001">
    <property type="protein sequence ID" value="PYD40861.1"/>
    <property type="molecule type" value="Genomic_DNA"/>
</dbReference>